<feature type="transmembrane region" description="Helical" evidence="1">
    <location>
        <begin position="124"/>
        <end position="145"/>
    </location>
</feature>
<dbReference type="AlphaFoldDB" id="A0A2D0AE67"/>
<dbReference type="eggNOG" id="COG3399">
    <property type="taxonomic scope" value="Bacteria"/>
</dbReference>
<evidence type="ECO:0008006" key="4">
    <source>
        <dbReference type="Google" id="ProtNLM"/>
    </source>
</evidence>
<name>A0A2D0AE67_PSENT</name>
<feature type="transmembrane region" description="Helical" evidence="1">
    <location>
        <begin position="54"/>
        <end position="74"/>
    </location>
</feature>
<feature type="transmembrane region" description="Helical" evidence="1">
    <location>
        <begin position="6"/>
        <end position="28"/>
    </location>
</feature>
<sequence>MAYPILLVLHLFAAILFVGTVFFEVLILESIHRQVPPRAMKMVEGALGRHLRRVMPWVILTLFGSGLGMLHLRYVPLLADPLVSPFATLLSLKLLLATSVLGHFIFAMYSFRVGRMTGQRSRRIHYSVFAHVVLIVLLAKGMFYLSW</sequence>
<organism evidence="2 3">
    <name type="scientific">Pseudomonas nitroreducens</name>
    <dbReference type="NCBI Taxonomy" id="46680"/>
    <lineage>
        <taxon>Bacteria</taxon>
        <taxon>Pseudomonadati</taxon>
        <taxon>Pseudomonadota</taxon>
        <taxon>Gammaproteobacteria</taxon>
        <taxon>Pseudomonadales</taxon>
        <taxon>Pseudomonadaceae</taxon>
        <taxon>Pseudomonas</taxon>
    </lineage>
</organism>
<reference evidence="2 3" key="1">
    <citation type="submission" date="2017-06" db="EMBL/GenBank/DDBJ databases">
        <title>Draft genome of Pseudomonas nitroreducens DF05.</title>
        <authorList>
            <person name="Iyer R."/>
        </authorList>
    </citation>
    <scope>NUCLEOTIDE SEQUENCE [LARGE SCALE GENOMIC DNA]</scope>
    <source>
        <strain evidence="2 3">DF05</strain>
    </source>
</reference>
<evidence type="ECO:0000256" key="1">
    <source>
        <dbReference type="SAM" id="Phobius"/>
    </source>
</evidence>
<keyword evidence="1" id="KW-0472">Membrane</keyword>
<gene>
    <name evidence="2" type="ORF">CEG18_12655</name>
</gene>
<accession>A0A2D0AE67</accession>
<dbReference type="RefSeq" id="WP_088417801.1">
    <property type="nucleotide sequence ID" value="NZ_NJBA01000004.1"/>
</dbReference>
<proteinExistence type="predicted"/>
<evidence type="ECO:0000313" key="2">
    <source>
        <dbReference type="EMBL" id="OWP50390.1"/>
    </source>
</evidence>
<dbReference type="InterPro" id="IPR007418">
    <property type="entry name" value="DUF474"/>
</dbReference>
<dbReference type="PIRSF" id="PIRSF015875">
    <property type="entry name" value="UCP015875"/>
    <property type="match status" value="1"/>
</dbReference>
<dbReference type="Proteomes" id="UP000198145">
    <property type="component" value="Unassembled WGS sequence"/>
</dbReference>
<comment type="caution">
    <text evidence="2">The sequence shown here is derived from an EMBL/GenBank/DDBJ whole genome shotgun (WGS) entry which is preliminary data.</text>
</comment>
<dbReference type="EMBL" id="NJBA01000004">
    <property type="protein sequence ID" value="OWP50390.1"/>
    <property type="molecule type" value="Genomic_DNA"/>
</dbReference>
<protein>
    <recommendedName>
        <fullName evidence="4">Integral membrane protein</fullName>
    </recommendedName>
</protein>
<feature type="transmembrane region" description="Helical" evidence="1">
    <location>
        <begin position="94"/>
        <end position="112"/>
    </location>
</feature>
<keyword evidence="1" id="KW-0812">Transmembrane</keyword>
<dbReference type="STRING" id="46680.GCA_000807755_03745"/>
<keyword evidence="1" id="KW-1133">Transmembrane helix</keyword>
<evidence type="ECO:0000313" key="3">
    <source>
        <dbReference type="Proteomes" id="UP000198145"/>
    </source>
</evidence>